<evidence type="ECO:0000313" key="1">
    <source>
        <dbReference type="EMBL" id="ABW28367.1"/>
    </source>
</evidence>
<protein>
    <submittedName>
        <fullName evidence="1">Uncharacterized protein</fullName>
    </submittedName>
</protein>
<dbReference type="HOGENOM" id="CLU_1755805_0_0_3"/>
<sequence length="157" mass="17297">MADSINTLFGFLGGTILAVEGGYKVLPQTPSERIFNRLSDAKWFLALRWCEQWSTPAGILTNVSQIPFHNERALTLGADVFIPLEYRPAIFKLCLPLAPLETAQYSIPVEHSIACRTLEIQGIEIDPRYGKVALVRECSVNGFAVAMADGRSETIAV</sequence>
<dbReference type="RefSeq" id="WP_012163769.1">
    <property type="nucleotide sequence ID" value="NC_009925.1"/>
</dbReference>
<reference evidence="1 2" key="1">
    <citation type="journal article" date="2008" name="Proc. Natl. Acad. Sci. U.S.A.">
        <title>Niche adaptation and genome expansion in the chlorophyll d-producing cyanobacterium Acaryochloris marina.</title>
        <authorList>
            <person name="Swingley W.D."/>
            <person name="Chen M."/>
            <person name="Cheung P.C."/>
            <person name="Conrad A.L."/>
            <person name="Dejesa L.C."/>
            <person name="Hao J."/>
            <person name="Honchak B.M."/>
            <person name="Karbach L.E."/>
            <person name="Kurdoglu A."/>
            <person name="Lahiri S."/>
            <person name="Mastrian S.D."/>
            <person name="Miyashita H."/>
            <person name="Page L."/>
            <person name="Ramakrishna P."/>
            <person name="Satoh S."/>
            <person name="Sattley W.M."/>
            <person name="Shimada Y."/>
            <person name="Taylor H.L."/>
            <person name="Tomo T."/>
            <person name="Tsuchiya T."/>
            <person name="Wang Z.T."/>
            <person name="Raymond J."/>
            <person name="Mimuro M."/>
            <person name="Blankenship R.E."/>
            <person name="Touchman J.W."/>
        </authorList>
    </citation>
    <scope>NUCLEOTIDE SEQUENCE [LARGE SCALE GENOMIC DNA]</scope>
    <source>
        <strain evidence="2">MBIC 11017</strain>
    </source>
</reference>
<evidence type="ECO:0000313" key="2">
    <source>
        <dbReference type="Proteomes" id="UP000000268"/>
    </source>
</evidence>
<accession>B0C020</accession>
<dbReference type="OrthoDB" id="427831at2"/>
<dbReference type="KEGG" id="amr:AM1_3373"/>
<dbReference type="EMBL" id="CP000828">
    <property type="protein sequence ID" value="ABW28367.1"/>
    <property type="molecule type" value="Genomic_DNA"/>
</dbReference>
<dbReference type="AlphaFoldDB" id="B0C020"/>
<dbReference type="Proteomes" id="UP000000268">
    <property type="component" value="Chromosome"/>
</dbReference>
<keyword evidence="2" id="KW-1185">Reference proteome</keyword>
<dbReference type="eggNOG" id="ENOG5032WNE">
    <property type="taxonomic scope" value="Bacteria"/>
</dbReference>
<organism evidence="1 2">
    <name type="scientific">Acaryochloris marina (strain MBIC 11017)</name>
    <dbReference type="NCBI Taxonomy" id="329726"/>
    <lineage>
        <taxon>Bacteria</taxon>
        <taxon>Bacillati</taxon>
        <taxon>Cyanobacteriota</taxon>
        <taxon>Cyanophyceae</taxon>
        <taxon>Acaryochloridales</taxon>
        <taxon>Acaryochloridaceae</taxon>
        <taxon>Acaryochloris</taxon>
    </lineage>
</organism>
<name>B0C020_ACAM1</name>
<gene>
    <name evidence="1" type="ordered locus">AM1_3373</name>
</gene>
<proteinExistence type="predicted"/>